<keyword evidence="3" id="KW-1185">Reference proteome</keyword>
<reference evidence="2" key="1">
    <citation type="journal article" date="2021" name="Nat. Commun.">
        <title>Genetic determinants of endophytism in the Arabidopsis root mycobiome.</title>
        <authorList>
            <person name="Mesny F."/>
            <person name="Miyauchi S."/>
            <person name="Thiergart T."/>
            <person name="Pickel B."/>
            <person name="Atanasova L."/>
            <person name="Karlsson M."/>
            <person name="Huettel B."/>
            <person name="Barry K.W."/>
            <person name="Haridas S."/>
            <person name="Chen C."/>
            <person name="Bauer D."/>
            <person name="Andreopoulos W."/>
            <person name="Pangilinan J."/>
            <person name="LaButti K."/>
            <person name="Riley R."/>
            <person name="Lipzen A."/>
            <person name="Clum A."/>
            <person name="Drula E."/>
            <person name="Henrissat B."/>
            <person name="Kohler A."/>
            <person name="Grigoriev I.V."/>
            <person name="Martin F.M."/>
            <person name="Hacquard S."/>
        </authorList>
    </citation>
    <scope>NUCLEOTIDE SEQUENCE</scope>
    <source>
        <strain evidence="2">MPI-CAGE-AT-0016</strain>
    </source>
</reference>
<dbReference type="AlphaFoldDB" id="A0A8K0X9C1"/>
<dbReference type="EMBL" id="JAGPXD010000001">
    <property type="protein sequence ID" value="KAH7375468.1"/>
    <property type="molecule type" value="Genomic_DNA"/>
</dbReference>
<gene>
    <name evidence="2" type="ORF">B0T11DRAFT_9842</name>
</gene>
<feature type="chain" id="PRO_5035418591" evidence="1">
    <location>
        <begin position="22"/>
        <end position="167"/>
    </location>
</feature>
<dbReference type="Proteomes" id="UP000813385">
    <property type="component" value="Unassembled WGS sequence"/>
</dbReference>
<evidence type="ECO:0000313" key="3">
    <source>
        <dbReference type="Proteomes" id="UP000813385"/>
    </source>
</evidence>
<proteinExistence type="predicted"/>
<dbReference type="OrthoDB" id="3439489at2759"/>
<accession>A0A8K0X9C1</accession>
<name>A0A8K0X9C1_9PEZI</name>
<keyword evidence="1" id="KW-0732">Signal</keyword>
<organism evidence="2 3">
    <name type="scientific">Plectosphaerella cucumerina</name>
    <dbReference type="NCBI Taxonomy" id="40658"/>
    <lineage>
        <taxon>Eukaryota</taxon>
        <taxon>Fungi</taxon>
        <taxon>Dikarya</taxon>
        <taxon>Ascomycota</taxon>
        <taxon>Pezizomycotina</taxon>
        <taxon>Sordariomycetes</taxon>
        <taxon>Hypocreomycetidae</taxon>
        <taxon>Glomerellales</taxon>
        <taxon>Plectosphaerellaceae</taxon>
        <taxon>Plectosphaerella</taxon>
    </lineage>
</organism>
<comment type="caution">
    <text evidence="2">The sequence shown here is derived from an EMBL/GenBank/DDBJ whole genome shotgun (WGS) entry which is preliminary data.</text>
</comment>
<protein>
    <submittedName>
        <fullName evidence="2">Uncharacterized protein</fullName>
    </submittedName>
</protein>
<sequence>MSRAFKHMLLCLGFAVGLSLQQLVILPTDTMDSYEHPFAIELGGAYVAEVESNFEGQIPARIGPNPAIFTLKNGRLSSGPWAMGRALMEDKSAHPKKVYWFNETTPAERGIPDPTWRDYHSVTAQQTGESIKLLFSYAGGLIVKNGDQVFADLNERDESKVVVMIKS</sequence>
<feature type="signal peptide" evidence="1">
    <location>
        <begin position="1"/>
        <end position="21"/>
    </location>
</feature>
<evidence type="ECO:0000313" key="2">
    <source>
        <dbReference type="EMBL" id="KAH7375468.1"/>
    </source>
</evidence>
<evidence type="ECO:0000256" key="1">
    <source>
        <dbReference type="SAM" id="SignalP"/>
    </source>
</evidence>